<protein>
    <submittedName>
        <fullName evidence="5">ABC transporter ATP-binding protein</fullName>
    </submittedName>
</protein>
<dbReference type="SMART" id="SM00382">
    <property type="entry name" value="AAA"/>
    <property type="match status" value="1"/>
</dbReference>
<evidence type="ECO:0000256" key="1">
    <source>
        <dbReference type="ARBA" id="ARBA00022448"/>
    </source>
</evidence>
<dbReference type="InterPro" id="IPR027417">
    <property type="entry name" value="P-loop_NTPase"/>
</dbReference>
<dbReference type="PROSITE" id="PS50893">
    <property type="entry name" value="ABC_TRANSPORTER_2"/>
    <property type="match status" value="1"/>
</dbReference>
<reference evidence="5 6" key="1">
    <citation type="submission" date="2021-02" db="EMBL/GenBank/DDBJ databases">
        <authorList>
            <person name="Ra J.-S."/>
        </authorList>
    </citation>
    <scope>NUCLEOTIDE SEQUENCE [LARGE SCALE GENOMIC DNA]</scope>
    <source>
        <strain evidence="5 6">MMS20-R1-14</strain>
    </source>
</reference>
<dbReference type="GO" id="GO:0005524">
    <property type="term" value="F:ATP binding"/>
    <property type="evidence" value="ECO:0007669"/>
    <property type="project" value="UniProtKB-KW"/>
</dbReference>
<accession>A0ABS2IQE7</accession>
<dbReference type="PANTHER" id="PTHR42788:SF13">
    <property type="entry name" value="ALIPHATIC SULFONATES IMPORT ATP-BINDING PROTEIN SSUB"/>
    <property type="match status" value="1"/>
</dbReference>
<dbReference type="SUPFAM" id="SSF52540">
    <property type="entry name" value="P-loop containing nucleoside triphosphate hydrolases"/>
    <property type="match status" value="1"/>
</dbReference>
<organism evidence="5 6">
    <name type="scientific">Micromonospora humida</name>
    <dbReference type="NCBI Taxonomy" id="2809018"/>
    <lineage>
        <taxon>Bacteria</taxon>
        <taxon>Bacillati</taxon>
        <taxon>Actinomycetota</taxon>
        <taxon>Actinomycetes</taxon>
        <taxon>Micromonosporales</taxon>
        <taxon>Micromonosporaceae</taxon>
        <taxon>Micromonospora</taxon>
    </lineage>
</organism>
<dbReference type="InterPro" id="IPR003439">
    <property type="entry name" value="ABC_transporter-like_ATP-bd"/>
</dbReference>
<sequence>MTMRIEIDNVAKGYPRADGSRLSVVGSLSTTIEAQEFVCVIGPSGCGKSTLLGLLGGLRRPDDGEIRFVGERTAAGPLTSIVWQDYALIPWRSIADNVGFGLELRGVPAARRREVAREHLTMMGIEAFADNKPHELSGGMRQRAGIARALASDPEVLLMDEPFAAVDAQTRTLLQDELLQVWSKHRKTVLFITHSIEEALLLADRIIVLGPRPTRVVEEIRVPFPRPRTRDVELDPRFTELKRHLWAQLRDATLAAEWAEAKGDR</sequence>
<evidence type="ECO:0000313" key="6">
    <source>
        <dbReference type="Proteomes" id="UP001518872"/>
    </source>
</evidence>
<dbReference type="PANTHER" id="PTHR42788">
    <property type="entry name" value="TAURINE IMPORT ATP-BINDING PROTEIN-RELATED"/>
    <property type="match status" value="1"/>
</dbReference>
<dbReference type="EMBL" id="JAFEUC010000003">
    <property type="protein sequence ID" value="MBM7076552.1"/>
    <property type="molecule type" value="Genomic_DNA"/>
</dbReference>
<dbReference type="InterPro" id="IPR003593">
    <property type="entry name" value="AAA+_ATPase"/>
</dbReference>
<dbReference type="CDD" id="cd03293">
    <property type="entry name" value="ABC_NrtD_SsuB_transporters"/>
    <property type="match status" value="1"/>
</dbReference>
<evidence type="ECO:0000259" key="4">
    <source>
        <dbReference type="PROSITE" id="PS50893"/>
    </source>
</evidence>
<dbReference type="PROSITE" id="PS00211">
    <property type="entry name" value="ABC_TRANSPORTER_1"/>
    <property type="match status" value="1"/>
</dbReference>
<comment type="caution">
    <text evidence="5">The sequence shown here is derived from an EMBL/GenBank/DDBJ whole genome shotgun (WGS) entry which is preliminary data.</text>
</comment>
<dbReference type="Pfam" id="PF00005">
    <property type="entry name" value="ABC_tran"/>
    <property type="match status" value="1"/>
</dbReference>
<feature type="domain" description="ABC transporter" evidence="4">
    <location>
        <begin position="5"/>
        <end position="236"/>
    </location>
</feature>
<keyword evidence="2" id="KW-0547">Nucleotide-binding</keyword>
<evidence type="ECO:0000256" key="3">
    <source>
        <dbReference type="ARBA" id="ARBA00022840"/>
    </source>
</evidence>
<dbReference type="InterPro" id="IPR050166">
    <property type="entry name" value="ABC_transporter_ATP-bind"/>
</dbReference>
<gene>
    <name evidence="5" type="ORF">JQX11_09330</name>
</gene>
<evidence type="ECO:0000313" key="5">
    <source>
        <dbReference type="EMBL" id="MBM7076552.1"/>
    </source>
</evidence>
<keyword evidence="6" id="KW-1185">Reference proteome</keyword>
<dbReference type="Gene3D" id="3.40.50.300">
    <property type="entry name" value="P-loop containing nucleotide triphosphate hydrolases"/>
    <property type="match status" value="1"/>
</dbReference>
<proteinExistence type="predicted"/>
<keyword evidence="3 5" id="KW-0067">ATP-binding</keyword>
<dbReference type="InterPro" id="IPR017871">
    <property type="entry name" value="ABC_transporter-like_CS"/>
</dbReference>
<dbReference type="Proteomes" id="UP001518872">
    <property type="component" value="Unassembled WGS sequence"/>
</dbReference>
<keyword evidence="1" id="KW-0813">Transport</keyword>
<name>A0ABS2IQE7_9ACTN</name>
<evidence type="ECO:0000256" key="2">
    <source>
        <dbReference type="ARBA" id="ARBA00022741"/>
    </source>
</evidence>